<feature type="region of interest" description="Disordered" evidence="1">
    <location>
        <begin position="109"/>
        <end position="129"/>
    </location>
</feature>
<feature type="compositionally biased region" description="Polar residues" evidence="1">
    <location>
        <begin position="83"/>
        <end position="94"/>
    </location>
</feature>
<feature type="chain" id="PRO_5022917960" evidence="2">
    <location>
        <begin position="25"/>
        <end position="129"/>
    </location>
</feature>
<gene>
    <name evidence="3" type="ORF">Pla52o_15740</name>
</gene>
<feature type="region of interest" description="Disordered" evidence="1">
    <location>
        <begin position="53"/>
        <end position="94"/>
    </location>
</feature>
<reference evidence="3 4" key="1">
    <citation type="submission" date="2019-02" db="EMBL/GenBank/DDBJ databases">
        <title>Deep-cultivation of Planctomycetes and their phenomic and genomic characterization uncovers novel biology.</title>
        <authorList>
            <person name="Wiegand S."/>
            <person name="Jogler M."/>
            <person name="Boedeker C."/>
            <person name="Pinto D."/>
            <person name="Vollmers J."/>
            <person name="Rivas-Marin E."/>
            <person name="Kohn T."/>
            <person name="Peeters S.H."/>
            <person name="Heuer A."/>
            <person name="Rast P."/>
            <person name="Oberbeckmann S."/>
            <person name="Bunk B."/>
            <person name="Jeske O."/>
            <person name="Meyerdierks A."/>
            <person name="Storesund J.E."/>
            <person name="Kallscheuer N."/>
            <person name="Luecker S."/>
            <person name="Lage O.M."/>
            <person name="Pohl T."/>
            <person name="Merkel B.J."/>
            <person name="Hornburger P."/>
            <person name="Mueller R.-W."/>
            <person name="Bruemmer F."/>
            <person name="Labrenz M."/>
            <person name="Spormann A.M."/>
            <person name="Op Den Camp H."/>
            <person name="Overmann J."/>
            <person name="Amann R."/>
            <person name="Jetten M.S.M."/>
            <person name="Mascher T."/>
            <person name="Medema M.H."/>
            <person name="Devos D.P."/>
            <person name="Kaster A.-K."/>
            <person name="Ovreas L."/>
            <person name="Rohde M."/>
            <person name="Galperin M.Y."/>
            <person name="Jogler C."/>
        </authorList>
    </citation>
    <scope>NUCLEOTIDE SEQUENCE [LARGE SCALE GENOMIC DNA]</scope>
    <source>
        <strain evidence="3 4">Pla52o</strain>
    </source>
</reference>
<dbReference type="OrthoDB" id="9952331at2"/>
<evidence type="ECO:0000256" key="2">
    <source>
        <dbReference type="SAM" id="SignalP"/>
    </source>
</evidence>
<dbReference type="RefSeq" id="WP_146593925.1">
    <property type="nucleotide sequence ID" value="NZ_SJPT01000002.1"/>
</dbReference>
<feature type="signal peptide" evidence="2">
    <location>
        <begin position="1"/>
        <end position="24"/>
    </location>
</feature>
<dbReference type="Proteomes" id="UP000316304">
    <property type="component" value="Unassembled WGS sequence"/>
</dbReference>
<dbReference type="EMBL" id="SJPT01000002">
    <property type="protein sequence ID" value="TWU25276.1"/>
    <property type="molecule type" value="Genomic_DNA"/>
</dbReference>
<dbReference type="AlphaFoldDB" id="A0A5C6CQA6"/>
<feature type="compositionally biased region" description="Polar residues" evidence="1">
    <location>
        <begin position="53"/>
        <end position="74"/>
    </location>
</feature>
<evidence type="ECO:0000313" key="3">
    <source>
        <dbReference type="EMBL" id="TWU25276.1"/>
    </source>
</evidence>
<evidence type="ECO:0000313" key="4">
    <source>
        <dbReference type="Proteomes" id="UP000316304"/>
    </source>
</evidence>
<protein>
    <submittedName>
        <fullName evidence="3">Uncharacterized protein</fullName>
    </submittedName>
</protein>
<sequence length="129" mass="14311" precursor="true">MNRLFLTFAIALSSLCLMTETTYAQYGTSNSSSWNSSYSKSWGSSQGLGPNGYFNNNFSREQSQGSMTQNNGYTTPWGGGNRGTTQQWGSQRSSFNNSGWSPYNGSYNNSGGSQNGFNRGRNWNNNWAW</sequence>
<proteinExistence type="predicted"/>
<evidence type="ECO:0000256" key="1">
    <source>
        <dbReference type="SAM" id="MobiDB-lite"/>
    </source>
</evidence>
<keyword evidence="2" id="KW-0732">Signal</keyword>
<comment type="caution">
    <text evidence="3">The sequence shown here is derived from an EMBL/GenBank/DDBJ whole genome shotgun (WGS) entry which is preliminary data.</text>
</comment>
<organism evidence="3 4">
    <name type="scientific">Novipirellula galeiformis</name>
    <dbReference type="NCBI Taxonomy" id="2528004"/>
    <lineage>
        <taxon>Bacteria</taxon>
        <taxon>Pseudomonadati</taxon>
        <taxon>Planctomycetota</taxon>
        <taxon>Planctomycetia</taxon>
        <taxon>Pirellulales</taxon>
        <taxon>Pirellulaceae</taxon>
        <taxon>Novipirellula</taxon>
    </lineage>
</organism>
<name>A0A5C6CQA6_9BACT</name>
<accession>A0A5C6CQA6</accession>
<keyword evidence="4" id="KW-1185">Reference proteome</keyword>